<evidence type="ECO:0000256" key="9">
    <source>
        <dbReference type="ARBA" id="ARBA00061532"/>
    </source>
</evidence>
<dbReference type="GO" id="GO:0005886">
    <property type="term" value="C:plasma membrane"/>
    <property type="evidence" value="ECO:0007669"/>
    <property type="project" value="UniProtKB-SubCell"/>
</dbReference>
<sequence>MREDSNLNILTSLKKVSGWTGVSRLFGLIRDMATTNLLGASVFHDIFVVTLKIPNLFRRFFAEGAFNQAFIPVYSDYQAGNSDQETKDFINALAGNFLTILFLFTAVVLLITPVFILIFAPGFYFDDYKREISVDVLRIMFPYLALISLVAFAGGIQNTHNRFSLPAFTPLIFNACLIFAALIIAPKYDIPIYVLAWGVLTAGFVQLVIQLFPLKQIDRLPIPKFDLNNQGTRKVFKLIIPAILAGGIMQINLLIDTIFASLLQTGSPTWLYVSDRLIQFPMGIFAIAIGTVLLPTLSKIDVSKDMNGFINIVKKGQRFVLFIGIPSFIGLALCSTDILSTIFLRGEFKAYDVNQASLSLIAFSFGLPFFMLMKVLTPAFFARKDTKTPMYIALLSLFLNAFLNYILAFVLNYGHVGIAIGSSISAFVSVIILELILVQQGIVNLYNPFNRFNFSILVPSLVVIAFLFFLSEHISFLQLSMINKILVLSLKVFISIGIYLSLSRLIYGKPLKEIFN</sequence>
<dbReference type="NCBIfam" id="TIGR01695">
    <property type="entry name" value="murJ_mviN"/>
    <property type="match status" value="1"/>
</dbReference>
<evidence type="ECO:0000256" key="2">
    <source>
        <dbReference type="ARBA" id="ARBA00022475"/>
    </source>
</evidence>
<reference evidence="12 13" key="1">
    <citation type="submission" date="2019-02" db="EMBL/GenBank/DDBJ databases">
        <title>Prokaryotic population dynamics and viral predation in marine succession experiment using metagenomics: the confinement effect.</title>
        <authorList>
            <person name="Haro-Moreno J.M."/>
            <person name="Rodriguez-Valera F."/>
            <person name="Lopez-Perez M."/>
        </authorList>
    </citation>
    <scope>NUCLEOTIDE SEQUENCE [LARGE SCALE GENOMIC DNA]</scope>
    <source>
        <strain evidence="12">MED-G163</strain>
    </source>
</reference>
<accession>A0A520MI80</accession>
<gene>
    <name evidence="10 12" type="primary">murJ</name>
    <name evidence="12" type="ORF">EVA96_02390</name>
</gene>
<keyword evidence="5 10" id="KW-0573">Peptidoglycan synthesis</keyword>
<comment type="similarity">
    <text evidence="9 10 11">Belongs to the MurJ/MviN family.</text>
</comment>
<dbReference type="CDD" id="cd13123">
    <property type="entry name" value="MATE_MurJ_like"/>
    <property type="match status" value="1"/>
</dbReference>
<keyword evidence="10 11" id="KW-0961">Cell wall biogenesis/degradation</keyword>
<dbReference type="UniPathway" id="UPA00219"/>
<feature type="transmembrane region" description="Helical" evidence="10">
    <location>
        <begin position="280"/>
        <end position="298"/>
    </location>
</feature>
<evidence type="ECO:0000256" key="6">
    <source>
        <dbReference type="ARBA" id="ARBA00022989"/>
    </source>
</evidence>
<dbReference type="PANTHER" id="PTHR47019:SF1">
    <property type="entry name" value="LIPID II FLIPPASE MURJ"/>
    <property type="match status" value="1"/>
</dbReference>
<feature type="transmembrane region" description="Helical" evidence="10">
    <location>
        <begin position="416"/>
        <end position="437"/>
    </location>
</feature>
<dbReference type="GO" id="GO:0009252">
    <property type="term" value="P:peptidoglycan biosynthetic process"/>
    <property type="evidence" value="ECO:0007669"/>
    <property type="project" value="UniProtKB-UniRule"/>
</dbReference>
<evidence type="ECO:0000256" key="10">
    <source>
        <dbReference type="HAMAP-Rule" id="MF_02078"/>
    </source>
</evidence>
<dbReference type="AlphaFoldDB" id="A0A520MI80"/>
<protein>
    <recommendedName>
        <fullName evidence="10">Probable lipid II flippase MurJ</fullName>
    </recommendedName>
</protein>
<evidence type="ECO:0000256" key="7">
    <source>
        <dbReference type="ARBA" id="ARBA00023136"/>
    </source>
</evidence>
<keyword evidence="2 10" id="KW-1003">Cell membrane</keyword>
<evidence type="ECO:0000256" key="5">
    <source>
        <dbReference type="ARBA" id="ARBA00022984"/>
    </source>
</evidence>
<evidence type="ECO:0000313" key="12">
    <source>
        <dbReference type="EMBL" id="RZO20920.1"/>
    </source>
</evidence>
<keyword evidence="7 10" id="KW-0472">Membrane</keyword>
<proteinExistence type="inferred from homology"/>
<feature type="transmembrane region" description="Helical" evidence="10">
    <location>
        <begin position="163"/>
        <end position="184"/>
    </location>
</feature>
<keyword evidence="4 10" id="KW-0133">Cell shape</keyword>
<dbReference type="PIRSF" id="PIRSF002869">
    <property type="entry name" value="MviN"/>
    <property type="match status" value="1"/>
</dbReference>
<dbReference type="GO" id="GO:0015648">
    <property type="term" value="F:lipid-linked peptidoglycan transporter activity"/>
    <property type="evidence" value="ECO:0007669"/>
    <property type="project" value="UniProtKB-UniRule"/>
</dbReference>
<keyword evidence="6 10" id="KW-1133">Transmembrane helix</keyword>
<dbReference type="GO" id="GO:0071555">
    <property type="term" value="P:cell wall organization"/>
    <property type="evidence" value="ECO:0007669"/>
    <property type="project" value="UniProtKB-UniRule"/>
</dbReference>
<dbReference type="PANTHER" id="PTHR47019">
    <property type="entry name" value="LIPID II FLIPPASE MURJ"/>
    <property type="match status" value="1"/>
</dbReference>
<keyword evidence="3 10" id="KW-0812">Transmembrane</keyword>
<name>A0A520MI80_9GAMM</name>
<evidence type="ECO:0000256" key="4">
    <source>
        <dbReference type="ARBA" id="ARBA00022960"/>
    </source>
</evidence>
<feature type="transmembrane region" description="Helical" evidence="10">
    <location>
        <begin position="449"/>
        <end position="470"/>
    </location>
</feature>
<feature type="transmembrane region" description="Helical" evidence="10">
    <location>
        <begin position="482"/>
        <end position="502"/>
    </location>
</feature>
<comment type="function">
    <text evidence="8 10 11">Involved in peptidoglycan biosynthesis. Transports lipid-linked peptidoglycan precursors from the inner to the outer leaflet of the cytoplasmic membrane.</text>
</comment>
<feature type="transmembrane region" description="Helical" evidence="10">
    <location>
        <begin position="190"/>
        <end position="214"/>
    </location>
</feature>
<dbReference type="Proteomes" id="UP000315782">
    <property type="component" value="Unassembled WGS sequence"/>
</dbReference>
<evidence type="ECO:0000256" key="8">
    <source>
        <dbReference type="ARBA" id="ARBA00060041"/>
    </source>
</evidence>
<dbReference type="GO" id="GO:0008360">
    <property type="term" value="P:regulation of cell shape"/>
    <property type="evidence" value="ECO:0007669"/>
    <property type="project" value="UniProtKB-UniRule"/>
</dbReference>
<evidence type="ECO:0000256" key="1">
    <source>
        <dbReference type="ARBA" id="ARBA00004651"/>
    </source>
</evidence>
<feature type="transmembrane region" description="Helical" evidence="10">
    <location>
        <begin position="97"/>
        <end position="124"/>
    </location>
</feature>
<keyword evidence="10" id="KW-0997">Cell inner membrane</keyword>
<feature type="transmembrane region" description="Helical" evidence="10">
    <location>
        <begin position="356"/>
        <end position="376"/>
    </location>
</feature>
<feature type="transmembrane region" description="Helical" evidence="10">
    <location>
        <begin position="319"/>
        <end position="344"/>
    </location>
</feature>
<evidence type="ECO:0000313" key="13">
    <source>
        <dbReference type="Proteomes" id="UP000315782"/>
    </source>
</evidence>
<feature type="transmembrane region" description="Helical" evidence="10">
    <location>
        <begin position="388"/>
        <end position="410"/>
    </location>
</feature>
<dbReference type="InterPro" id="IPR004268">
    <property type="entry name" value="MurJ"/>
</dbReference>
<keyword evidence="10 11" id="KW-0813">Transport</keyword>
<dbReference type="EMBL" id="SHBI01000012">
    <property type="protein sequence ID" value="RZO20920.1"/>
    <property type="molecule type" value="Genomic_DNA"/>
</dbReference>
<comment type="caution">
    <text evidence="12">The sequence shown here is derived from an EMBL/GenBank/DDBJ whole genome shotgun (WGS) entry which is preliminary data.</text>
</comment>
<evidence type="ECO:0000256" key="11">
    <source>
        <dbReference type="PIRNR" id="PIRNR002869"/>
    </source>
</evidence>
<feature type="transmembrane region" description="Helical" evidence="10">
    <location>
        <begin position="235"/>
        <end position="260"/>
    </location>
</feature>
<feature type="transmembrane region" description="Helical" evidence="10">
    <location>
        <begin position="136"/>
        <end position="156"/>
    </location>
</feature>
<dbReference type="PRINTS" id="PR01806">
    <property type="entry name" value="VIRFACTRMVIN"/>
</dbReference>
<dbReference type="Pfam" id="PF03023">
    <property type="entry name" value="MurJ"/>
    <property type="match status" value="1"/>
</dbReference>
<comment type="subcellular location">
    <subcellularLocation>
        <location evidence="10">Cell inner membrane</location>
        <topology evidence="10">Multi-pass membrane protein</topology>
    </subcellularLocation>
    <subcellularLocation>
        <location evidence="1">Cell membrane</location>
        <topology evidence="1">Multi-pass membrane protein</topology>
    </subcellularLocation>
</comment>
<dbReference type="InterPro" id="IPR051050">
    <property type="entry name" value="Lipid_II_flippase_MurJ/MviN"/>
</dbReference>
<organism evidence="12 13">
    <name type="scientific">SAR86 cluster bacterium</name>
    <dbReference type="NCBI Taxonomy" id="2030880"/>
    <lineage>
        <taxon>Bacteria</taxon>
        <taxon>Pseudomonadati</taxon>
        <taxon>Pseudomonadota</taxon>
        <taxon>Gammaproteobacteria</taxon>
        <taxon>SAR86 cluster</taxon>
    </lineage>
</organism>
<dbReference type="HAMAP" id="MF_02078">
    <property type="entry name" value="MurJ_MviN"/>
    <property type="match status" value="1"/>
</dbReference>
<comment type="pathway">
    <text evidence="10">Cell wall biogenesis; peptidoglycan biosynthesis.</text>
</comment>
<evidence type="ECO:0000256" key="3">
    <source>
        <dbReference type="ARBA" id="ARBA00022692"/>
    </source>
</evidence>
<dbReference type="GO" id="GO:0034204">
    <property type="term" value="P:lipid translocation"/>
    <property type="evidence" value="ECO:0007669"/>
    <property type="project" value="TreeGrafter"/>
</dbReference>